<sequence>MNKELHRLEVTVPEEDYDLLSGLLTLEVAFGWEEESLPGGETRFRIHCEEEDFLQGLLARIRESLPAAVCVCAPIENRDWLGAWREFFTPVPCGERFVVLPPWLAGSAQQDFPGRTPILIEPKSAFGTGHHATTALCLRVISDLLDAGRLRAGQSFLDLGTGTGVLGIGCCAFGLHGDGLDIDPLAVSNALENRTLNGVDPAAFSVARGSIDAVSGQYDVVLANILARPLSEMAPDIVRACRPGGCLVLSGLLDIQADGVERAYRDCGLAAPARRLDGEWCALVWECI</sequence>
<evidence type="ECO:0000256" key="3">
    <source>
        <dbReference type="ARBA" id="ARBA00022603"/>
    </source>
</evidence>
<feature type="binding site" evidence="6">
    <location>
        <position position="181"/>
    </location>
    <ligand>
        <name>S-adenosyl-L-methionine</name>
        <dbReference type="ChEBI" id="CHEBI:59789"/>
    </ligand>
</feature>
<keyword evidence="4 6" id="KW-0808">Transferase</keyword>
<feature type="binding site" evidence="6">
    <location>
        <position position="134"/>
    </location>
    <ligand>
        <name>S-adenosyl-L-methionine</name>
        <dbReference type="ChEBI" id="CHEBI:59789"/>
    </ligand>
</feature>
<comment type="catalytic activity">
    <reaction evidence="6">
        <text>L-lysyl-[protein] + 3 S-adenosyl-L-methionine = N(6),N(6),N(6)-trimethyl-L-lysyl-[protein] + 3 S-adenosyl-L-homocysteine + 3 H(+)</text>
        <dbReference type="Rhea" id="RHEA:54192"/>
        <dbReference type="Rhea" id="RHEA-COMP:9752"/>
        <dbReference type="Rhea" id="RHEA-COMP:13826"/>
        <dbReference type="ChEBI" id="CHEBI:15378"/>
        <dbReference type="ChEBI" id="CHEBI:29969"/>
        <dbReference type="ChEBI" id="CHEBI:57856"/>
        <dbReference type="ChEBI" id="CHEBI:59789"/>
        <dbReference type="ChEBI" id="CHEBI:61961"/>
    </reaction>
</comment>
<evidence type="ECO:0000256" key="2">
    <source>
        <dbReference type="ARBA" id="ARBA00022490"/>
    </source>
</evidence>
<dbReference type="EMBL" id="DWZD01000045">
    <property type="protein sequence ID" value="HJA79493.1"/>
    <property type="molecule type" value="Genomic_DNA"/>
</dbReference>
<evidence type="ECO:0000313" key="7">
    <source>
        <dbReference type="EMBL" id="HJA79493.1"/>
    </source>
</evidence>
<evidence type="ECO:0000256" key="6">
    <source>
        <dbReference type="HAMAP-Rule" id="MF_00735"/>
    </source>
</evidence>
<dbReference type="CDD" id="cd02440">
    <property type="entry name" value="AdoMet_MTases"/>
    <property type="match status" value="1"/>
</dbReference>
<dbReference type="HAMAP" id="MF_00735">
    <property type="entry name" value="Methyltr_PrmA"/>
    <property type="match status" value="1"/>
</dbReference>
<dbReference type="GO" id="GO:0005840">
    <property type="term" value="C:ribosome"/>
    <property type="evidence" value="ECO:0007669"/>
    <property type="project" value="UniProtKB-KW"/>
</dbReference>
<gene>
    <name evidence="6" type="primary">prmA</name>
    <name evidence="7" type="ORF">H9784_08030</name>
</gene>
<feature type="binding site" evidence="6">
    <location>
        <position position="224"/>
    </location>
    <ligand>
        <name>S-adenosyl-L-methionine</name>
        <dbReference type="ChEBI" id="CHEBI:59789"/>
    </ligand>
</feature>
<organism evidence="7 8">
    <name type="scientific">Candidatus Desulfovibrio intestinavium</name>
    <dbReference type="NCBI Taxonomy" id="2838534"/>
    <lineage>
        <taxon>Bacteria</taxon>
        <taxon>Pseudomonadati</taxon>
        <taxon>Thermodesulfobacteriota</taxon>
        <taxon>Desulfovibrionia</taxon>
        <taxon>Desulfovibrionales</taxon>
        <taxon>Desulfovibrionaceae</taxon>
        <taxon>Desulfovibrio</taxon>
    </lineage>
</organism>
<keyword evidence="7" id="KW-0689">Ribosomal protein</keyword>
<dbReference type="EC" id="2.1.1.-" evidence="6"/>
<dbReference type="GO" id="GO:0032259">
    <property type="term" value="P:methylation"/>
    <property type="evidence" value="ECO:0007669"/>
    <property type="project" value="UniProtKB-KW"/>
</dbReference>
<dbReference type="Proteomes" id="UP000823821">
    <property type="component" value="Unassembled WGS sequence"/>
</dbReference>
<evidence type="ECO:0000256" key="4">
    <source>
        <dbReference type="ARBA" id="ARBA00022679"/>
    </source>
</evidence>
<dbReference type="InterPro" id="IPR029063">
    <property type="entry name" value="SAM-dependent_MTases_sf"/>
</dbReference>
<keyword evidence="2 6" id="KW-0963">Cytoplasm</keyword>
<evidence type="ECO:0000256" key="1">
    <source>
        <dbReference type="ARBA" id="ARBA00009741"/>
    </source>
</evidence>
<protein>
    <recommendedName>
        <fullName evidence="6">Ribosomal protein L11 methyltransferase</fullName>
        <shortName evidence="6">L11 Mtase</shortName>
        <ecNumber evidence="6">2.1.1.-</ecNumber>
    </recommendedName>
</protein>
<dbReference type="PANTHER" id="PTHR43648:SF1">
    <property type="entry name" value="ELECTRON TRANSFER FLAVOPROTEIN BETA SUBUNIT LYSINE METHYLTRANSFERASE"/>
    <property type="match status" value="1"/>
</dbReference>
<keyword evidence="5 6" id="KW-0949">S-adenosyl-L-methionine</keyword>
<name>A0A9D2HPM6_9BACT</name>
<dbReference type="GO" id="GO:0008276">
    <property type="term" value="F:protein methyltransferase activity"/>
    <property type="evidence" value="ECO:0007669"/>
    <property type="project" value="UniProtKB-UniRule"/>
</dbReference>
<accession>A0A9D2HPM6</accession>
<dbReference type="InterPro" id="IPR050078">
    <property type="entry name" value="Ribosomal_L11_MeTrfase_PrmA"/>
</dbReference>
<dbReference type="SUPFAM" id="SSF53335">
    <property type="entry name" value="S-adenosyl-L-methionine-dependent methyltransferases"/>
    <property type="match status" value="1"/>
</dbReference>
<reference evidence="7" key="2">
    <citation type="submission" date="2021-04" db="EMBL/GenBank/DDBJ databases">
        <authorList>
            <person name="Gilroy R."/>
        </authorList>
    </citation>
    <scope>NUCLEOTIDE SEQUENCE</scope>
    <source>
        <strain evidence="7">5032</strain>
    </source>
</reference>
<reference evidence="7" key="1">
    <citation type="journal article" date="2021" name="PeerJ">
        <title>Extensive microbial diversity within the chicken gut microbiome revealed by metagenomics and culture.</title>
        <authorList>
            <person name="Gilroy R."/>
            <person name="Ravi A."/>
            <person name="Getino M."/>
            <person name="Pursley I."/>
            <person name="Horton D.L."/>
            <person name="Alikhan N.F."/>
            <person name="Baker D."/>
            <person name="Gharbi K."/>
            <person name="Hall N."/>
            <person name="Watson M."/>
            <person name="Adriaenssens E.M."/>
            <person name="Foster-Nyarko E."/>
            <person name="Jarju S."/>
            <person name="Secka A."/>
            <person name="Antonio M."/>
            <person name="Oren A."/>
            <person name="Chaudhuri R.R."/>
            <person name="La Ragione R."/>
            <person name="Hildebrand F."/>
            <person name="Pallen M.J."/>
        </authorList>
    </citation>
    <scope>NUCLEOTIDE SEQUENCE</scope>
    <source>
        <strain evidence="7">5032</strain>
    </source>
</reference>
<dbReference type="Gene3D" id="3.40.50.150">
    <property type="entry name" value="Vaccinia Virus protein VP39"/>
    <property type="match status" value="1"/>
</dbReference>
<comment type="caution">
    <text evidence="7">The sequence shown here is derived from an EMBL/GenBank/DDBJ whole genome shotgun (WGS) entry which is preliminary data.</text>
</comment>
<dbReference type="AlphaFoldDB" id="A0A9D2HPM6"/>
<evidence type="ECO:0000256" key="5">
    <source>
        <dbReference type="ARBA" id="ARBA00022691"/>
    </source>
</evidence>
<feature type="binding site" evidence="6">
    <location>
        <position position="160"/>
    </location>
    <ligand>
        <name>S-adenosyl-L-methionine</name>
        <dbReference type="ChEBI" id="CHEBI:59789"/>
    </ligand>
</feature>
<dbReference type="InterPro" id="IPR004498">
    <property type="entry name" value="Ribosomal_PrmA_MeTrfase"/>
</dbReference>
<proteinExistence type="inferred from homology"/>
<evidence type="ECO:0000313" key="8">
    <source>
        <dbReference type="Proteomes" id="UP000823821"/>
    </source>
</evidence>
<dbReference type="Pfam" id="PF06325">
    <property type="entry name" value="PrmA"/>
    <property type="match status" value="1"/>
</dbReference>
<comment type="similarity">
    <text evidence="1 6">Belongs to the methyltransferase superfamily. PrmA family.</text>
</comment>
<comment type="function">
    <text evidence="6">Methylates ribosomal protein L11.</text>
</comment>
<dbReference type="PANTHER" id="PTHR43648">
    <property type="entry name" value="ELECTRON TRANSFER FLAVOPROTEIN BETA SUBUNIT LYSINE METHYLTRANSFERASE"/>
    <property type="match status" value="1"/>
</dbReference>
<comment type="subcellular location">
    <subcellularLocation>
        <location evidence="6">Cytoplasm</location>
    </subcellularLocation>
</comment>
<keyword evidence="3 6" id="KW-0489">Methyltransferase</keyword>
<keyword evidence="7" id="KW-0687">Ribonucleoprotein</keyword>
<dbReference type="GO" id="GO:0005737">
    <property type="term" value="C:cytoplasm"/>
    <property type="evidence" value="ECO:0007669"/>
    <property type="project" value="UniProtKB-SubCell"/>
</dbReference>